<reference evidence="2 3" key="1">
    <citation type="submission" date="2014-07" db="EMBL/GenBank/DDBJ databases">
        <title>Methanogenic archaea and the global carbon cycle.</title>
        <authorList>
            <person name="Henriksen J.R."/>
            <person name="Luke J."/>
            <person name="Reinhart S."/>
            <person name="Benedict M.N."/>
            <person name="Youngblut N.D."/>
            <person name="Metcalf M.E."/>
            <person name="Whitaker R.J."/>
            <person name="Metcalf W.W."/>
        </authorList>
    </citation>
    <scope>NUCLEOTIDE SEQUENCE [LARGE SCALE GENOMIC DNA]</scope>
    <source>
        <strain evidence="2 3">T4/M</strain>
    </source>
</reference>
<dbReference type="PANTHER" id="PTHR43065">
    <property type="entry name" value="SENSOR HISTIDINE KINASE"/>
    <property type="match status" value="1"/>
</dbReference>
<name>A0A0E3P623_9EURY</name>
<accession>A0A0E3P623</accession>
<dbReference type="RefSeq" id="WP_048172915.1">
    <property type="nucleotide sequence ID" value="NZ_CP009506.1"/>
</dbReference>
<dbReference type="Pfam" id="PF07568">
    <property type="entry name" value="HisKA_2"/>
    <property type="match status" value="1"/>
</dbReference>
<gene>
    <name evidence="2" type="ORF">MSSIT_2469</name>
</gene>
<evidence type="ECO:0000259" key="1">
    <source>
        <dbReference type="Pfam" id="PF07568"/>
    </source>
</evidence>
<organism evidence="2 3">
    <name type="scientific">Methanosarcina siciliae T4/M</name>
    <dbReference type="NCBI Taxonomy" id="1434120"/>
    <lineage>
        <taxon>Archaea</taxon>
        <taxon>Methanobacteriati</taxon>
        <taxon>Methanobacteriota</taxon>
        <taxon>Stenosarchaea group</taxon>
        <taxon>Methanomicrobia</taxon>
        <taxon>Methanosarcinales</taxon>
        <taxon>Methanosarcinaceae</taxon>
        <taxon>Methanosarcina</taxon>
    </lineage>
</organism>
<proteinExistence type="predicted"/>
<evidence type="ECO:0000313" key="2">
    <source>
        <dbReference type="EMBL" id="AKB29188.1"/>
    </source>
</evidence>
<keyword evidence="2" id="KW-0808">Transferase</keyword>
<dbReference type="EMBL" id="CP009506">
    <property type="protein sequence ID" value="AKB29188.1"/>
    <property type="molecule type" value="Genomic_DNA"/>
</dbReference>
<keyword evidence="2" id="KW-0418">Kinase</keyword>
<dbReference type="GO" id="GO:0016301">
    <property type="term" value="F:kinase activity"/>
    <property type="evidence" value="ECO:0007669"/>
    <property type="project" value="UniProtKB-KW"/>
</dbReference>
<dbReference type="AlphaFoldDB" id="A0A0E3P623"/>
<evidence type="ECO:0000313" key="3">
    <source>
        <dbReference type="Proteomes" id="UP000033111"/>
    </source>
</evidence>
<dbReference type="HOGENOM" id="CLU_2313832_0_0_2"/>
<keyword evidence="3" id="KW-1185">Reference proteome</keyword>
<dbReference type="Proteomes" id="UP000033111">
    <property type="component" value="Chromosome"/>
</dbReference>
<dbReference type="GeneID" id="69042913"/>
<sequence>MISSLFDLQAETFYRNKVCKTPEVVEAFMESQSRVISMALIHEELYEGDIIDTLDFTLDFSAYLRKLTADIFRPYKPENTEISFKPNLKQVFLGMDTATKSFS</sequence>
<protein>
    <submittedName>
        <fullName evidence="2">Sensory transduction histidine kinase</fullName>
    </submittedName>
</protein>
<dbReference type="PATRIC" id="fig|1434120.4.peg.3236"/>
<dbReference type="PANTHER" id="PTHR43065:SF23">
    <property type="entry name" value="SENSOR HISTIDINE KINASE PDTAS"/>
    <property type="match status" value="1"/>
</dbReference>
<dbReference type="InterPro" id="IPR011495">
    <property type="entry name" value="Sig_transdc_His_kin_sub2_dim/P"/>
</dbReference>
<feature type="domain" description="Signal transduction histidine kinase subgroup 2 dimerisation and phosphoacceptor" evidence="1">
    <location>
        <begin position="1"/>
        <end position="73"/>
    </location>
</feature>
<dbReference type="KEGG" id="msw:MSSIT_2469"/>